<evidence type="ECO:0000313" key="2">
    <source>
        <dbReference type="Proteomes" id="UP000808337"/>
    </source>
</evidence>
<comment type="caution">
    <text evidence="1">The sequence shown here is derived from an EMBL/GenBank/DDBJ whole genome shotgun (WGS) entry which is preliminary data.</text>
</comment>
<name>A0A9D7SXY5_9BACT</name>
<dbReference type="Gene3D" id="2.60.120.10">
    <property type="entry name" value="Jelly Rolls"/>
    <property type="match status" value="1"/>
</dbReference>
<accession>A0A9D7SXY5</accession>
<dbReference type="EMBL" id="JADKGY010000035">
    <property type="protein sequence ID" value="MBK9985305.1"/>
    <property type="molecule type" value="Genomic_DNA"/>
</dbReference>
<evidence type="ECO:0000313" key="1">
    <source>
        <dbReference type="EMBL" id="MBK9985305.1"/>
    </source>
</evidence>
<gene>
    <name evidence="1" type="ORF">IPP15_23695</name>
</gene>
<dbReference type="InterPro" id="IPR011051">
    <property type="entry name" value="RmlC_Cupin_sf"/>
</dbReference>
<dbReference type="Proteomes" id="UP000808337">
    <property type="component" value="Unassembled WGS sequence"/>
</dbReference>
<proteinExistence type="predicted"/>
<dbReference type="InterPro" id="IPR014710">
    <property type="entry name" value="RmlC-like_jellyroll"/>
</dbReference>
<dbReference type="SUPFAM" id="SSF51182">
    <property type="entry name" value="RmlC-like cupins"/>
    <property type="match status" value="1"/>
</dbReference>
<organism evidence="1 2">
    <name type="scientific">Candidatus Opimibacter skivensis</name>
    <dbReference type="NCBI Taxonomy" id="2982028"/>
    <lineage>
        <taxon>Bacteria</taxon>
        <taxon>Pseudomonadati</taxon>
        <taxon>Bacteroidota</taxon>
        <taxon>Saprospiria</taxon>
        <taxon>Saprospirales</taxon>
        <taxon>Saprospiraceae</taxon>
        <taxon>Candidatus Opimibacter</taxon>
    </lineage>
</organism>
<protein>
    <submittedName>
        <fullName evidence="1">Cupin</fullName>
    </submittedName>
</protein>
<dbReference type="AlphaFoldDB" id="A0A9D7SXY5"/>
<reference evidence="1 2" key="1">
    <citation type="submission" date="2020-10" db="EMBL/GenBank/DDBJ databases">
        <title>Connecting structure to function with the recovery of over 1000 high-quality activated sludge metagenome-assembled genomes encoding full-length rRNA genes using long-read sequencing.</title>
        <authorList>
            <person name="Singleton C.M."/>
            <person name="Petriglieri F."/>
            <person name="Kristensen J.M."/>
            <person name="Kirkegaard R.H."/>
            <person name="Michaelsen T.Y."/>
            <person name="Andersen M.H."/>
            <person name="Karst S.M."/>
            <person name="Dueholm M.S."/>
            <person name="Nielsen P.H."/>
            <person name="Albertsen M."/>
        </authorList>
    </citation>
    <scope>NUCLEOTIDE SEQUENCE [LARGE SCALE GENOMIC DNA]</scope>
    <source>
        <strain evidence="1">Ribe_18-Q3-R11-54_MAXAC.273</strain>
    </source>
</reference>
<sequence>MQAIVKPQISILETGKEYKILRVTGAKGCQMPQHISTKEAIIIVYEGEAILKLGSREIPLRVNEPFIIPALAAHSLFITEDFAAHVIMAVESEIKFINN</sequence>